<dbReference type="Proteomes" id="UP001417504">
    <property type="component" value="Unassembled WGS sequence"/>
</dbReference>
<feature type="region of interest" description="Disordered" evidence="1">
    <location>
        <begin position="105"/>
        <end position="133"/>
    </location>
</feature>
<dbReference type="GO" id="GO:0005096">
    <property type="term" value="F:GTPase activator activity"/>
    <property type="evidence" value="ECO:0007669"/>
    <property type="project" value="InterPro"/>
</dbReference>
<keyword evidence="3" id="KW-1185">Reference proteome</keyword>
<comment type="caution">
    <text evidence="2">The sequence shown here is derived from an EMBL/GenBank/DDBJ whole genome shotgun (WGS) entry which is preliminary data.</text>
</comment>
<dbReference type="PANTHER" id="PTHR46419">
    <property type="entry name" value="ADP-RIBOSYLATION FACTOR GTPASE-ACTIVATING PROTEIN AGD5"/>
    <property type="match status" value="1"/>
</dbReference>
<evidence type="ECO:0000313" key="3">
    <source>
        <dbReference type="Proteomes" id="UP001417504"/>
    </source>
</evidence>
<reference evidence="2 3" key="1">
    <citation type="submission" date="2024-01" db="EMBL/GenBank/DDBJ databases">
        <title>Genome assemblies of Stephania.</title>
        <authorList>
            <person name="Yang L."/>
        </authorList>
    </citation>
    <scope>NUCLEOTIDE SEQUENCE [LARGE SCALE GENOMIC DNA]</scope>
    <source>
        <strain evidence="2">QJT</strain>
        <tissue evidence="2">Leaf</tissue>
    </source>
</reference>
<feature type="region of interest" description="Disordered" evidence="1">
    <location>
        <begin position="38"/>
        <end position="83"/>
    </location>
</feature>
<accession>A0AAP0IHQ6</accession>
<name>A0AAP0IHQ6_9MAGN</name>
<evidence type="ECO:0000313" key="2">
    <source>
        <dbReference type="EMBL" id="KAK9115520.1"/>
    </source>
</evidence>
<dbReference type="EMBL" id="JBBNAE010000006">
    <property type="protein sequence ID" value="KAK9115520.1"/>
    <property type="molecule type" value="Genomic_DNA"/>
</dbReference>
<proteinExistence type="predicted"/>
<dbReference type="AlphaFoldDB" id="A0AAP0IHQ6"/>
<dbReference type="PANTHER" id="PTHR46419:SF2">
    <property type="entry name" value="ADP-RIBOSYLATION FACTOR GTPASE-ACTIVATING PROTEIN AGD5"/>
    <property type="match status" value="1"/>
</dbReference>
<protein>
    <submittedName>
        <fullName evidence="2">Uncharacterized protein</fullName>
    </submittedName>
</protein>
<gene>
    <name evidence="2" type="ORF">Sjap_014467</name>
</gene>
<evidence type="ECO:0000256" key="1">
    <source>
        <dbReference type="SAM" id="MobiDB-lite"/>
    </source>
</evidence>
<dbReference type="InterPro" id="IPR044520">
    <property type="entry name" value="ARF_GAP_AGD5/15"/>
</dbReference>
<organism evidence="2 3">
    <name type="scientific">Stephania japonica</name>
    <dbReference type="NCBI Taxonomy" id="461633"/>
    <lineage>
        <taxon>Eukaryota</taxon>
        <taxon>Viridiplantae</taxon>
        <taxon>Streptophyta</taxon>
        <taxon>Embryophyta</taxon>
        <taxon>Tracheophyta</taxon>
        <taxon>Spermatophyta</taxon>
        <taxon>Magnoliopsida</taxon>
        <taxon>Ranunculales</taxon>
        <taxon>Menispermaceae</taxon>
        <taxon>Menispermoideae</taxon>
        <taxon>Cissampelideae</taxon>
        <taxon>Stephania</taxon>
    </lineage>
</organism>
<feature type="compositionally biased region" description="Basic and acidic residues" evidence="1">
    <location>
        <begin position="38"/>
        <end position="60"/>
    </location>
</feature>
<sequence>MMNEKASVTKELNAKHTKILEGLLRLPENRECADCKNKYEGKRWTPKKETQFTPKPDERNANFNLELKGGNSSGHSNNYEESSHVESHARNIAQETPMAVLAGQTVSATPNSRQPSSCADKNNDLDANSSSTDSRSNLFRISYFDIGGKKKNSNHNGFKWITGRKVSPSKCLGSETTKLYFSLNLLGKAHWDTRTDTDLVKRPHMVTMLQES</sequence>